<dbReference type="GO" id="GO:0008146">
    <property type="term" value="F:sulfotransferase activity"/>
    <property type="evidence" value="ECO:0007669"/>
    <property type="project" value="TreeGrafter"/>
</dbReference>
<evidence type="ECO:0000256" key="9">
    <source>
        <dbReference type="ARBA" id="ARBA00073635"/>
    </source>
</evidence>
<dbReference type="EMBL" id="FRDL01000003">
    <property type="protein sequence ID" value="SHN61872.1"/>
    <property type="molecule type" value="Genomic_DNA"/>
</dbReference>
<dbReference type="AlphaFoldDB" id="A0A1M7STT8"/>
<reference evidence="14 15" key="1">
    <citation type="submission" date="2016-12" db="EMBL/GenBank/DDBJ databases">
        <authorList>
            <person name="Song W.-J."/>
            <person name="Kurnit D.M."/>
        </authorList>
    </citation>
    <scope>NUCLEOTIDE SEQUENCE [LARGE SCALE GENOMIC DNA]</scope>
    <source>
        <strain evidence="14 15">CGMCC 1.10808</strain>
    </source>
</reference>
<comment type="function">
    <text evidence="6">Catalyzes the adenylation by ATP of the carboxyl group of the C-terminal glycine of sulfur carrier protein MoaD.</text>
</comment>
<dbReference type="FunFam" id="3.40.50.720:FF:000033">
    <property type="entry name" value="Adenylyltransferase and sulfurtransferase MOCS3"/>
    <property type="match status" value="1"/>
</dbReference>
<dbReference type="PANTHER" id="PTHR10953">
    <property type="entry name" value="UBIQUITIN-ACTIVATING ENZYME E1"/>
    <property type="match status" value="1"/>
</dbReference>
<dbReference type="EC" id="2.7.7.80" evidence="8"/>
<comment type="similarity">
    <text evidence="1">Belongs to the HesA/MoeB/ThiF family.</text>
</comment>
<accession>A0A1M7STT8</accession>
<dbReference type="GO" id="GO:0005524">
    <property type="term" value="F:ATP binding"/>
    <property type="evidence" value="ECO:0007669"/>
    <property type="project" value="UniProtKB-KW"/>
</dbReference>
<evidence type="ECO:0000259" key="13">
    <source>
        <dbReference type="Pfam" id="PF00899"/>
    </source>
</evidence>
<proteinExistence type="inferred from homology"/>
<evidence type="ECO:0000256" key="6">
    <source>
        <dbReference type="ARBA" id="ARBA00055169"/>
    </source>
</evidence>
<dbReference type="SUPFAM" id="SSF69572">
    <property type="entry name" value="Activating enzymes of the ubiquitin-like proteins"/>
    <property type="match status" value="1"/>
</dbReference>
<keyword evidence="2 14" id="KW-0808">Transferase</keyword>
<evidence type="ECO:0000256" key="11">
    <source>
        <dbReference type="ARBA" id="ARBA00075328"/>
    </source>
</evidence>
<gene>
    <name evidence="14" type="ORF">SAMN05216200_103221</name>
</gene>
<keyword evidence="3" id="KW-0547">Nucleotide-binding</keyword>
<evidence type="ECO:0000256" key="7">
    <source>
        <dbReference type="ARBA" id="ARBA00063809"/>
    </source>
</evidence>
<dbReference type="Gene3D" id="3.40.50.720">
    <property type="entry name" value="NAD(P)-binding Rossmann-like Domain"/>
    <property type="match status" value="1"/>
</dbReference>
<dbReference type="CDD" id="cd00757">
    <property type="entry name" value="ThiF_MoeB_HesA_family"/>
    <property type="match status" value="1"/>
</dbReference>
<dbReference type="STRING" id="1189325.SAMN04488119_101220"/>
<dbReference type="GO" id="GO:0008641">
    <property type="term" value="F:ubiquitin-like modifier activating enzyme activity"/>
    <property type="evidence" value="ECO:0007669"/>
    <property type="project" value="InterPro"/>
</dbReference>
<evidence type="ECO:0000256" key="1">
    <source>
        <dbReference type="ARBA" id="ARBA00009919"/>
    </source>
</evidence>
<feature type="domain" description="THIF-type NAD/FAD binding fold" evidence="13">
    <location>
        <begin position="11"/>
        <end position="246"/>
    </location>
</feature>
<evidence type="ECO:0000256" key="2">
    <source>
        <dbReference type="ARBA" id="ARBA00022679"/>
    </source>
</evidence>
<dbReference type="GO" id="GO:0005829">
    <property type="term" value="C:cytosol"/>
    <property type="evidence" value="ECO:0007669"/>
    <property type="project" value="TreeGrafter"/>
</dbReference>
<dbReference type="PANTHER" id="PTHR10953:SF102">
    <property type="entry name" value="ADENYLYLTRANSFERASE AND SULFURTRANSFERASE MOCS3"/>
    <property type="match status" value="1"/>
</dbReference>
<evidence type="ECO:0000256" key="10">
    <source>
        <dbReference type="ARBA" id="ARBA00075110"/>
    </source>
</evidence>
<keyword evidence="4" id="KW-0067">ATP-binding</keyword>
<name>A0A1M7STT8_9RHOB</name>
<organism evidence="14 15">
    <name type="scientific">Oceanicella actignis</name>
    <dbReference type="NCBI Taxonomy" id="1189325"/>
    <lineage>
        <taxon>Bacteria</taxon>
        <taxon>Pseudomonadati</taxon>
        <taxon>Pseudomonadota</taxon>
        <taxon>Alphaproteobacteria</taxon>
        <taxon>Rhodobacterales</taxon>
        <taxon>Paracoccaceae</taxon>
        <taxon>Oceanicella</taxon>
    </lineage>
</organism>
<dbReference type="GO" id="GO:0004792">
    <property type="term" value="F:thiosulfate-cyanide sulfurtransferase activity"/>
    <property type="evidence" value="ECO:0007669"/>
    <property type="project" value="TreeGrafter"/>
</dbReference>
<evidence type="ECO:0000256" key="12">
    <source>
        <dbReference type="ARBA" id="ARBA00078531"/>
    </source>
</evidence>
<dbReference type="NCBIfam" id="NF004281">
    <property type="entry name" value="PRK05690.1"/>
    <property type="match status" value="1"/>
</dbReference>
<evidence type="ECO:0000256" key="5">
    <source>
        <dbReference type="ARBA" id="ARBA00052218"/>
    </source>
</evidence>
<keyword evidence="14" id="KW-0548">Nucleotidyltransferase</keyword>
<evidence type="ECO:0000313" key="15">
    <source>
        <dbReference type="Proteomes" id="UP000184066"/>
    </source>
</evidence>
<evidence type="ECO:0000256" key="3">
    <source>
        <dbReference type="ARBA" id="ARBA00022741"/>
    </source>
</evidence>
<comment type="subunit">
    <text evidence="7">Homodimer. Forms a stable heterotetrameric complex of 2 MoeB and 2 MoaD during adenylation of MoaD.</text>
</comment>
<dbReference type="InterPro" id="IPR035985">
    <property type="entry name" value="Ubiquitin-activating_enz"/>
</dbReference>
<protein>
    <recommendedName>
        <fullName evidence="9">Molybdopterin-synthase adenylyltransferase</fullName>
        <ecNumber evidence="8">2.7.7.80</ecNumber>
    </recommendedName>
    <alternativeName>
        <fullName evidence="12">MoaD protein adenylase</fullName>
    </alternativeName>
    <alternativeName>
        <fullName evidence="10">Molybdopterin-converting factor subunit 1 adenylase</fullName>
    </alternativeName>
    <alternativeName>
        <fullName evidence="11">Sulfur carrier protein MoaD adenylyltransferase</fullName>
    </alternativeName>
</protein>
<evidence type="ECO:0000313" key="14">
    <source>
        <dbReference type="EMBL" id="SHN61872.1"/>
    </source>
</evidence>
<comment type="catalytic activity">
    <reaction evidence="5">
        <text>[molybdopterin-synthase sulfur-carrier protein]-C-terminal Gly-Gly + ATP + H(+) = [molybdopterin-synthase sulfur-carrier protein]-C-terminal Gly-Gly-AMP + diphosphate</text>
        <dbReference type="Rhea" id="RHEA:43616"/>
        <dbReference type="Rhea" id="RHEA-COMP:12159"/>
        <dbReference type="Rhea" id="RHEA-COMP:12202"/>
        <dbReference type="ChEBI" id="CHEBI:15378"/>
        <dbReference type="ChEBI" id="CHEBI:30616"/>
        <dbReference type="ChEBI" id="CHEBI:33019"/>
        <dbReference type="ChEBI" id="CHEBI:90618"/>
        <dbReference type="ChEBI" id="CHEBI:90778"/>
        <dbReference type="EC" id="2.7.7.80"/>
    </reaction>
</comment>
<evidence type="ECO:0000256" key="4">
    <source>
        <dbReference type="ARBA" id="ARBA00022840"/>
    </source>
</evidence>
<dbReference type="InterPro" id="IPR045886">
    <property type="entry name" value="ThiF/MoeB/HesA"/>
</dbReference>
<dbReference type="RefSeq" id="WP_072746796.1">
    <property type="nucleotide sequence ID" value="NZ_FOHL01000001.1"/>
</dbReference>
<dbReference type="GO" id="GO:0061605">
    <property type="term" value="F:molybdopterin-synthase adenylyltransferase activity"/>
    <property type="evidence" value="ECO:0007669"/>
    <property type="project" value="UniProtKB-EC"/>
</dbReference>
<keyword evidence="15" id="KW-1185">Reference proteome</keyword>
<dbReference type="InterPro" id="IPR000594">
    <property type="entry name" value="ThiF_NAD_FAD-bd"/>
</dbReference>
<dbReference type="Proteomes" id="UP000184066">
    <property type="component" value="Unassembled WGS sequence"/>
</dbReference>
<sequence>MALSDEELERYARHIVLPEIGGPGQARLRAARVLAVGAGGLGSPALAYLAAAGVGVLGVADDDAVSLSNLQRQILHGVADLGRPKTDSARDALARINPHVDVRLHPVRLDEDNAEALIGRYDLVVDGSDNFATRHLVNAVCARLRKPLVAAAIGRWEGQISTYKPWEGGPCYACVFPRAPSAEQVPACAEAGVLGALAGVMGAMQAVEAVKEIVGAGRGLSGRLLIYDALEARVRVMGVARDPACAVCAGLARTGDAPAAP</sequence>
<dbReference type="Pfam" id="PF00899">
    <property type="entry name" value="ThiF"/>
    <property type="match status" value="1"/>
</dbReference>
<evidence type="ECO:0000256" key="8">
    <source>
        <dbReference type="ARBA" id="ARBA00066884"/>
    </source>
</evidence>
<dbReference type="OrthoDB" id="9804286at2"/>